<evidence type="ECO:0000259" key="2">
    <source>
        <dbReference type="PROSITE" id="PS51352"/>
    </source>
</evidence>
<dbReference type="STRING" id="45607.A0A2T0FF03"/>
<dbReference type="PANTHER" id="PTHR46115">
    <property type="entry name" value="THIOREDOXIN-LIKE PROTEIN 1"/>
    <property type="match status" value="1"/>
</dbReference>
<dbReference type="InterPro" id="IPR017937">
    <property type="entry name" value="Thioredoxin_CS"/>
</dbReference>
<keyword evidence="1" id="KW-1015">Disulfide bond</keyword>
<sequence length="125" mass="13784">MLRLSISGTRLSSQRFFTTTTPRMVSQIASAADFRSKIGSGLVLVEFFATWCGPCKMIAPVLENFEKQYTNVSFYKVDIEQVAEIASEFAVSAVPTIILFKEGEQVDVVKGANAAKVKQILDARQ</sequence>
<dbReference type="OrthoDB" id="10263751at2759"/>
<dbReference type="CDD" id="cd02947">
    <property type="entry name" value="TRX_family"/>
    <property type="match status" value="1"/>
</dbReference>
<dbReference type="NCBIfam" id="TIGR01068">
    <property type="entry name" value="thioredoxin"/>
    <property type="match status" value="1"/>
</dbReference>
<dbReference type="GeneID" id="36514919"/>
<accession>A0A2T0FF03</accession>
<comment type="caution">
    <text evidence="3">The sequence shown here is derived from an EMBL/GenBank/DDBJ whole genome shotgun (WGS) entry which is preliminary data.</text>
</comment>
<organism evidence="3 4">
    <name type="scientific">Wickerhamiella sorbophila</name>
    <dbReference type="NCBI Taxonomy" id="45607"/>
    <lineage>
        <taxon>Eukaryota</taxon>
        <taxon>Fungi</taxon>
        <taxon>Dikarya</taxon>
        <taxon>Ascomycota</taxon>
        <taxon>Saccharomycotina</taxon>
        <taxon>Dipodascomycetes</taxon>
        <taxon>Dipodascales</taxon>
        <taxon>Trichomonascaceae</taxon>
        <taxon>Wickerhamiella</taxon>
    </lineage>
</organism>
<dbReference type="Gene3D" id="3.40.30.10">
    <property type="entry name" value="Glutaredoxin"/>
    <property type="match status" value="1"/>
</dbReference>
<dbReference type="Pfam" id="PF00085">
    <property type="entry name" value="Thioredoxin"/>
    <property type="match status" value="1"/>
</dbReference>
<dbReference type="PROSITE" id="PS51352">
    <property type="entry name" value="THIOREDOXIN_2"/>
    <property type="match status" value="1"/>
</dbReference>
<dbReference type="SUPFAM" id="SSF52833">
    <property type="entry name" value="Thioredoxin-like"/>
    <property type="match status" value="1"/>
</dbReference>
<dbReference type="InterPro" id="IPR005746">
    <property type="entry name" value="Thioredoxin"/>
</dbReference>
<dbReference type="PRINTS" id="PR00421">
    <property type="entry name" value="THIOREDOXIN"/>
</dbReference>
<dbReference type="AlphaFoldDB" id="A0A2T0FF03"/>
<dbReference type="PROSITE" id="PS00194">
    <property type="entry name" value="THIOREDOXIN_1"/>
    <property type="match status" value="1"/>
</dbReference>
<dbReference type="InterPro" id="IPR036249">
    <property type="entry name" value="Thioredoxin-like_sf"/>
</dbReference>
<dbReference type="GO" id="GO:0015035">
    <property type="term" value="F:protein-disulfide reductase activity"/>
    <property type="evidence" value="ECO:0007669"/>
    <property type="project" value="InterPro"/>
</dbReference>
<keyword evidence="4" id="KW-1185">Reference proteome</keyword>
<evidence type="ECO:0000313" key="4">
    <source>
        <dbReference type="Proteomes" id="UP000238350"/>
    </source>
</evidence>
<gene>
    <name evidence="3" type="ORF">B9G98_01170</name>
</gene>
<evidence type="ECO:0000313" key="3">
    <source>
        <dbReference type="EMBL" id="PRT53550.1"/>
    </source>
</evidence>
<dbReference type="InterPro" id="IPR013766">
    <property type="entry name" value="Thioredoxin_domain"/>
</dbReference>
<reference evidence="3 4" key="1">
    <citation type="submission" date="2017-04" db="EMBL/GenBank/DDBJ databases">
        <title>Genome sequencing of [Candida] sorbophila.</title>
        <authorList>
            <person name="Ahn J.O."/>
        </authorList>
    </citation>
    <scope>NUCLEOTIDE SEQUENCE [LARGE SCALE GENOMIC DNA]</scope>
    <source>
        <strain evidence="3 4">DS02</strain>
    </source>
</reference>
<feature type="domain" description="Thioredoxin" evidence="2">
    <location>
        <begin position="5"/>
        <end position="125"/>
    </location>
</feature>
<dbReference type="Proteomes" id="UP000238350">
    <property type="component" value="Unassembled WGS sequence"/>
</dbReference>
<dbReference type="EMBL" id="NDIQ01000001">
    <property type="protein sequence ID" value="PRT53550.1"/>
    <property type="molecule type" value="Genomic_DNA"/>
</dbReference>
<proteinExistence type="predicted"/>
<dbReference type="FunFam" id="3.40.30.10:FF:000245">
    <property type="entry name" value="Thioredoxin"/>
    <property type="match status" value="1"/>
</dbReference>
<name>A0A2T0FF03_9ASCO</name>
<protein>
    <submittedName>
        <fullName evidence="3">Thioredoxin-2</fullName>
    </submittedName>
</protein>
<dbReference type="RefSeq" id="XP_024663496.1">
    <property type="nucleotide sequence ID" value="XM_024807728.1"/>
</dbReference>
<evidence type="ECO:0000256" key="1">
    <source>
        <dbReference type="ARBA" id="ARBA00023157"/>
    </source>
</evidence>